<gene>
    <name evidence="1" type="ORF">HH216_15680</name>
</gene>
<dbReference type="PANTHER" id="PTHR39550">
    <property type="entry name" value="SLL0658 PROTEIN"/>
    <property type="match status" value="1"/>
</dbReference>
<dbReference type="AlphaFoldDB" id="A0A7L5DQ54"/>
<dbReference type="KEGG" id="srho:HH216_15680"/>
<dbReference type="InterPro" id="IPR021799">
    <property type="entry name" value="PIN-like_prokaryotic"/>
</dbReference>
<evidence type="ECO:0000313" key="1">
    <source>
        <dbReference type="EMBL" id="QJD79702.1"/>
    </source>
</evidence>
<keyword evidence="2" id="KW-1185">Reference proteome</keyword>
<accession>A0A7L5DQ54</accession>
<name>A0A7L5DQ54_9BACT</name>
<proteinExistence type="predicted"/>
<organism evidence="1 2">
    <name type="scientific">Spirosoma rhododendri</name>
    <dbReference type="NCBI Taxonomy" id="2728024"/>
    <lineage>
        <taxon>Bacteria</taxon>
        <taxon>Pseudomonadati</taxon>
        <taxon>Bacteroidota</taxon>
        <taxon>Cytophagia</taxon>
        <taxon>Cytophagales</taxon>
        <taxon>Cytophagaceae</taxon>
        <taxon>Spirosoma</taxon>
    </lineage>
</organism>
<protein>
    <submittedName>
        <fullName evidence="1">DUF3368 domain-containing protein</fullName>
    </submittedName>
</protein>
<dbReference type="EMBL" id="CP051677">
    <property type="protein sequence ID" value="QJD79702.1"/>
    <property type="molecule type" value="Genomic_DNA"/>
</dbReference>
<sequence length="156" mass="17354">MISATPDNLVISDTSCLVLLTNIDELDLLRRCYDRILITPEVATEYGIPLPEWIEIRSPSDRNMQQVLLETLDLGEATALSLAWELRHYTVIIDDLKARKAGIRMGLRVTGTIGVIVRAKQKGILTQATPILAKVQQTNFRVSDNVIAEAIREAGE</sequence>
<dbReference type="RefSeq" id="WP_169551664.1">
    <property type="nucleotide sequence ID" value="NZ_CP051677.1"/>
</dbReference>
<dbReference type="Pfam" id="PF11848">
    <property type="entry name" value="DUF3368"/>
    <property type="match status" value="1"/>
</dbReference>
<evidence type="ECO:0000313" key="2">
    <source>
        <dbReference type="Proteomes" id="UP000501128"/>
    </source>
</evidence>
<dbReference type="PANTHER" id="PTHR39550:SF1">
    <property type="entry name" value="SLL0658 PROTEIN"/>
    <property type="match status" value="1"/>
</dbReference>
<reference evidence="1 2" key="1">
    <citation type="submission" date="2020-04" db="EMBL/GenBank/DDBJ databases">
        <title>Genome sequencing of novel species.</title>
        <authorList>
            <person name="Heo J."/>
            <person name="Kim S.-J."/>
            <person name="Kim J.-S."/>
            <person name="Hong S.-B."/>
            <person name="Kwon S.-W."/>
        </authorList>
    </citation>
    <scope>NUCLEOTIDE SEQUENCE [LARGE SCALE GENOMIC DNA]</scope>
    <source>
        <strain evidence="1 2">CJU-R4</strain>
    </source>
</reference>
<dbReference type="Proteomes" id="UP000501128">
    <property type="component" value="Chromosome"/>
</dbReference>